<dbReference type="Proteomes" id="UP000654370">
    <property type="component" value="Unassembled WGS sequence"/>
</dbReference>
<dbReference type="SUPFAM" id="SSF103481">
    <property type="entry name" value="Multidrug resistance efflux transporter EmrE"/>
    <property type="match status" value="1"/>
</dbReference>
<dbReference type="PANTHER" id="PTHR23051">
    <property type="entry name" value="SOLUTE CARRIER FAMILY 35, MEMBER F5"/>
    <property type="match status" value="1"/>
</dbReference>
<protein>
    <recommendedName>
        <fullName evidence="9">EamA domain-containing protein</fullName>
    </recommendedName>
</protein>
<feature type="transmembrane region" description="Helical" evidence="6">
    <location>
        <begin position="296"/>
        <end position="319"/>
    </location>
</feature>
<feature type="transmembrane region" description="Helical" evidence="6">
    <location>
        <begin position="17"/>
        <end position="38"/>
    </location>
</feature>
<comment type="caution">
    <text evidence="7">The sequence shown here is derived from an EMBL/GenBank/DDBJ whole genome shotgun (WGS) entry which is preliminary data.</text>
</comment>
<organism evidence="7 8">
    <name type="scientific">Mortierella isabellina</name>
    <name type="common">Filamentous fungus</name>
    <name type="synonym">Umbelopsis isabellina</name>
    <dbReference type="NCBI Taxonomy" id="91625"/>
    <lineage>
        <taxon>Eukaryota</taxon>
        <taxon>Fungi</taxon>
        <taxon>Fungi incertae sedis</taxon>
        <taxon>Mucoromycota</taxon>
        <taxon>Mucoromycotina</taxon>
        <taxon>Umbelopsidomycetes</taxon>
        <taxon>Umbelopsidales</taxon>
        <taxon>Umbelopsidaceae</taxon>
        <taxon>Umbelopsis</taxon>
    </lineage>
</organism>
<reference evidence="7" key="1">
    <citation type="submission" date="2020-12" db="EMBL/GenBank/DDBJ databases">
        <title>Metabolic potential, ecology and presence of endohyphal bacteria is reflected in genomic diversity of Mucoromycotina.</title>
        <authorList>
            <person name="Muszewska A."/>
            <person name="Okrasinska A."/>
            <person name="Steczkiewicz K."/>
            <person name="Drgas O."/>
            <person name="Orlowska M."/>
            <person name="Perlinska-Lenart U."/>
            <person name="Aleksandrzak-Piekarczyk T."/>
            <person name="Szatraj K."/>
            <person name="Zielenkiewicz U."/>
            <person name="Pilsyk S."/>
            <person name="Malc E."/>
            <person name="Mieczkowski P."/>
            <person name="Kruszewska J.S."/>
            <person name="Biernat P."/>
            <person name="Pawlowska J."/>
        </authorList>
    </citation>
    <scope>NUCLEOTIDE SEQUENCE</scope>
    <source>
        <strain evidence="7">WA0000067209</strain>
    </source>
</reference>
<feature type="region of interest" description="Disordered" evidence="5">
    <location>
        <begin position="445"/>
        <end position="467"/>
    </location>
</feature>
<proteinExistence type="predicted"/>
<accession>A0A8H7PD95</accession>
<comment type="subcellular location">
    <subcellularLocation>
        <location evidence="1">Membrane</location>
        <topology evidence="1">Multi-pass membrane protein</topology>
    </subcellularLocation>
</comment>
<feature type="transmembrane region" description="Helical" evidence="6">
    <location>
        <begin position="190"/>
        <end position="212"/>
    </location>
</feature>
<keyword evidence="2 6" id="KW-0812">Transmembrane</keyword>
<dbReference type="AlphaFoldDB" id="A0A8H7PD95"/>
<evidence type="ECO:0008006" key="9">
    <source>
        <dbReference type="Google" id="ProtNLM"/>
    </source>
</evidence>
<dbReference type="InterPro" id="IPR037185">
    <property type="entry name" value="EmrE-like"/>
</dbReference>
<evidence type="ECO:0000256" key="3">
    <source>
        <dbReference type="ARBA" id="ARBA00022989"/>
    </source>
</evidence>
<feature type="transmembrane region" description="Helical" evidence="6">
    <location>
        <begin position="361"/>
        <end position="381"/>
    </location>
</feature>
<feature type="transmembrane region" description="Helical" evidence="6">
    <location>
        <begin position="58"/>
        <end position="77"/>
    </location>
</feature>
<evidence type="ECO:0000256" key="2">
    <source>
        <dbReference type="ARBA" id="ARBA00022692"/>
    </source>
</evidence>
<evidence type="ECO:0000256" key="6">
    <source>
        <dbReference type="SAM" id="Phobius"/>
    </source>
</evidence>
<dbReference type="OrthoDB" id="1436450at2759"/>
<feature type="transmembrane region" description="Helical" evidence="6">
    <location>
        <begin position="387"/>
        <end position="409"/>
    </location>
</feature>
<evidence type="ECO:0000313" key="7">
    <source>
        <dbReference type="EMBL" id="KAG2171767.1"/>
    </source>
</evidence>
<name>A0A8H7PD95_MORIS</name>
<feature type="transmembrane region" description="Helical" evidence="6">
    <location>
        <begin position="262"/>
        <end position="284"/>
    </location>
</feature>
<feature type="transmembrane region" description="Helical" evidence="6">
    <location>
        <begin position="224"/>
        <end position="242"/>
    </location>
</feature>
<dbReference type="PANTHER" id="PTHR23051:SF0">
    <property type="entry name" value="SOLUTE CARRIER FAMILY 35 MEMBER F5"/>
    <property type="match status" value="1"/>
</dbReference>
<evidence type="ECO:0000256" key="4">
    <source>
        <dbReference type="ARBA" id="ARBA00023136"/>
    </source>
</evidence>
<keyword evidence="3 6" id="KW-1133">Transmembrane helix</keyword>
<feature type="transmembrane region" description="Helical" evidence="6">
    <location>
        <begin position="331"/>
        <end position="354"/>
    </location>
</feature>
<feature type="transmembrane region" description="Helical" evidence="6">
    <location>
        <begin position="168"/>
        <end position="184"/>
    </location>
</feature>
<dbReference type="EMBL" id="JAEPQZ010000019">
    <property type="protein sequence ID" value="KAG2171767.1"/>
    <property type="molecule type" value="Genomic_DNA"/>
</dbReference>
<dbReference type="GO" id="GO:0000329">
    <property type="term" value="C:fungal-type vacuole membrane"/>
    <property type="evidence" value="ECO:0007669"/>
    <property type="project" value="TreeGrafter"/>
</dbReference>
<evidence type="ECO:0000313" key="8">
    <source>
        <dbReference type="Proteomes" id="UP000654370"/>
    </source>
</evidence>
<evidence type="ECO:0000256" key="1">
    <source>
        <dbReference type="ARBA" id="ARBA00004141"/>
    </source>
</evidence>
<keyword evidence="8" id="KW-1185">Reference proteome</keyword>
<feature type="compositionally biased region" description="Polar residues" evidence="5">
    <location>
        <begin position="448"/>
        <end position="467"/>
    </location>
</feature>
<keyword evidence="4 6" id="KW-0472">Membrane</keyword>
<evidence type="ECO:0000256" key="5">
    <source>
        <dbReference type="SAM" id="MobiDB-lite"/>
    </source>
</evidence>
<sequence length="467" mass="51054">MTDTGHSIPSLGSRRRYILGIVSLLMVVVIWVSSSFVMNVSASGGKSIFGERSYNKPFLITYVNTASFSLYLLPFLLKRKFLKKDSKESGIDRSSRPVCLVPTHHNDDIVSDEPVIQDHRAQLLSADNPVETFSESSSLMASDEEDDQLGHGVSYGSEQSDKLTIRETVKLSLTFCIIWFLANWSTNASLAYTTVGSSTILSSMSGLFTLGIGAMCGIEKISTLKVAAVFISLIGVTLVSYADSNNSSGTPIDQPEHPHNPLLGDILALMGAFFYGCYTILLKVRIQDESRMDMSLFFGFVGAFNVVLLWPCFGILHVLGIEKLELPGAGAIWGLIILNALIGTFLSDYLWLLAMLMTSPLVVTLGLSLTIPIALTGDFFYKHVVPNLQYAIGAILVIIGFLSVNMAALSEVDEAESHEGRQLVPQEDSFHPSLDIQQRLSAEHIPKSSESLHSNRSYQSLDQAGPR</sequence>
<gene>
    <name evidence="7" type="ORF">INT43_008147</name>
</gene>